<gene>
    <name evidence="2" type="ORF">D9619_012152</name>
</gene>
<feature type="compositionally biased region" description="Polar residues" evidence="1">
    <location>
        <begin position="24"/>
        <end position="34"/>
    </location>
</feature>
<feature type="region of interest" description="Disordered" evidence="1">
    <location>
        <begin position="178"/>
        <end position="227"/>
    </location>
</feature>
<feature type="compositionally biased region" description="Basic residues" evidence="1">
    <location>
        <begin position="216"/>
        <end position="227"/>
    </location>
</feature>
<name>A0A8H5EZL1_9AGAR</name>
<evidence type="ECO:0000313" key="3">
    <source>
        <dbReference type="Proteomes" id="UP000567179"/>
    </source>
</evidence>
<feature type="compositionally biased region" description="Basic and acidic residues" evidence="1">
    <location>
        <begin position="50"/>
        <end position="74"/>
    </location>
</feature>
<reference evidence="2 3" key="1">
    <citation type="journal article" date="2020" name="ISME J.">
        <title>Uncovering the hidden diversity of litter-decomposition mechanisms in mushroom-forming fungi.</title>
        <authorList>
            <person name="Floudas D."/>
            <person name="Bentzer J."/>
            <person name="Ahren D."/>
            <person name="Johansson T."/>
            <person name="Persson P."/>
            <person name="Tunlid A."/>
        </authorList>
    </citation>
    <scope>NUCLEOTIDE SEQUENCE [LARGE SCALE GENOMIC DNA]</scope>
    <source>
        <strain evidence="2 3">CBS 101986</strain>
    </source>
</reference>
<dbReference type="OrthoDB" id="2574879at2759"/>
<sequence>MPGLQQHGHVNEYADPVLRPPSPASSVGTAYEPDQTSHSDSEFQLSQPAFERKVKEKIELDRPRPEELEADKDPLIMVEGANGQPVWVNSKKLEPEEEKRLYTQAMHNLRLEVAKLREDEIFDQILLRGSRAALEVQPSTDDIDELMRSMMGTGLTTGTGPHLGKVAAPPPPAKAIATTGPGITNGPWNNFGQPPESERRDLSMDNMLSGTTVGKRSSRKSSSRRVL</sequence>
<evidence type="ECO:0000313" key="2">
    <source>
        <dbReference type="EMBL" id="KAF5318191.1"/>
    </source>
</evidence>
<organism evidence="2 3">
    <name type="scientific">Psilocybe cf. subviscida</name>
    <dbReference type="NCBI Taxonomy" id="2480587"/>
    <lineage>
        <taxon>Eukaryota</taxon>
        <taxon>Fungi</taxon>
        <taxon>Dikarya</taxon>
        <taxon>Basidiomycota</taxon>
        <taxon>Agaricomycotina</taxon>
        <taxon>Agaricomycetes</taxon>
        <taxon>Agaricomycetidae</taxon>
        <taxon>Agaricales</taxon>
        <taxon>Agaricineae</taxon>
        <taxon>Strophariaceae</taxon>
        <taxon>Psilocybe</taxon>
    </lineage>
</organism>
<dbReference type="EMBL" id="JAACJJ010000031">
    <property type="protein sequence ID" value="KAF5318191.1"/>
    <property type="molecule type" value="Genomic_DNA"/>
</dbReference>
<accession>A0A8H5EZL1</accession>
<comment type="caution">
    <text evidence="2">The sequence shown here is derived from an EMBL/GenBank/DDBJ whole genome shotgun (WGS) entry which is preliminary data.</text>
</comment>
<protein>
    <submittedName>
        <fullName evidence="2">Uncharacterized protein</fullName>
    </submittedName>
</protein>
<keyword evidence="3" id="KW-1185">Reference proteome</keyword>
<dbReference type="AlphaFoldDB" id="A0A8H5EZL1"/>
<feature type="region of interest" description="Disordered" evidence="1">
    <location>
        <begin position="1"/>
        <end position="74"/>
    </location>
</feature>
<proteinExistence type="predicted"/>
<dbReference type="Proteomes" id="UP000567179">
    <property type="component" value="Unassembled WGS sequence"/>
</dbReference>
<evidence type="ECO:0000256" key="1">
    <source>
        <dbReference type="SAM" id="MobiDB-lite"/>
    </source>
</evidence>